<organism evidence="1">
    <name type="scientific">Guillardia theta (strain CCMP2712)</name>
    <name type="common">Cryptophyte</name>
    <dbReference type="NCBI Taxonomy" id="905079"/>
    <lineage>
        <taxon>Eukaryota</taxon>
        <taxon>Cryptophyceae</taxon>
        <taxon>Pyrenomonadales</taxon>
        <taxon>Geminigeraceae</taxon>
        <taxon>Guillardia</taxon>
    </lineage>
</organism>
<dbReference type="STRING" id="905079.L1K3T2"/>
<protein>
    <submittedName>
        <fullName evidence="1">Uncharacterized protein</fullName>
    </submittedName>
</protein>
<name>L1K3T2_GUITC</name>
<evidence type="ECO:0000313" key="1">
    <source>
        <dbReference type="EMBL" id="EKX55232.1"/>
    </source>
</evidence>
<dbReference type="SUPFAM" id="SSF142338">
    <property type="entry name" value="CofD-like"/>
    <property type="match status" value="1"/>
</dbReference>
<reference evidence="1" key="1">
    <citation type="journal article" date="2012" name="Nature">
        <title>Algal genomes reveal evolutionary mosaicism and the fate of nucleomorphs.</title>
        <authorList>
            <consortium name="DOE Joint Genome Institute"/>
            <person name="Curtis B.A."/>
            <person name="Tanifuji G."/>
            <person name="Burki F."/>
            <person name="Gruber A."/>
            <person name="Irimia M."/>
            <person name="Maruyama S."/>
            <person name="Arias M.C."/>
            <person name="Ball S.G."/>
            <person name="Gile G.H."/>
            <person name="Hirakawa Y."/>
            <person name="Hopkins J.F."/>
            <person name="Kuo A."/>
            <person name="Rensing S.A."/>
            <person name="Schmutz J."/>
            <person name="Symeonidi A."/>
            <person name="Elias M."/>
            <person name="Eveleigh R.J."/>
            <person name="Herman E.K."/>
            <person name="Klute M.J."/>
            <person name="Nakayama T."/>
            <person name="Obornik M."/>
            <person name="Reyes-Prieto A."/>
            <person name="Armbrust E.V."/>
            <person name="Aves S.J."/>
            <person name="Beiko R.G."/>
            <person name="Coutinho P."/>
            <person name="Dacks J.B."/>
            <person name="Durnford D.G."/>
            <person name="Fast N.M."/>
            <person name="Green B.R."/>
            <person name="Grisdale C.J."/>
            <person name="Hempel F."/>
            <person name="Henrissat B."/>
            <person name="Hoppner M.P."/>
            <person name="Ishida K."/>
            <person name="Kim E."/>
            <person name="Koreny L."/>
            <person name="Kroth P.G."/>
            <person name="Liu Y."/>
            <person name="Malik S.B."/>
            <person name="Maier U.G."/>
            <person name="McRose D."/>
            <person name="Mock T."/>
            <person name="Neilson J.A."/>
            <person name="Onodera N.T."/>
            <person name="Poole A.M."/>
            <person name="Pritham E.J."/>
            <person name="Richards T.A."/>
            <person name="Rocap G."/>
            <person name="Roy S.W."/>
            <person name="Sarai C."/>
            <person name="Schaack S."/>
            <person name="Shirato S."/>
            <person name="Slamovits C.H."/>
            <person name="Spencer D.F."/>
            <person name="Suzuki S."/>
            <person name="Worden A.Z."/>
            <person name="Zauner S."/>
            <person name="Barry K."/>
            <person name="Bell C."/>
            <person name="Bharti A.K."/>
            <person name="Crow J.A."/>
            <person name="Grimwood J."/>
            <person name="Kramer R."/>
            <person name="Lindquist E."/>
            <person name="Lucas S."/>
            <person name="Salamov A."/>
            <person name="McFadden G.I."/>
            <person name="Lane C.E."/>
            <person name="Keeling P.J."/>
            <person name="Gray M.W."/>
            <person name="Grigoriev I.V."/>
            <person name="Archibald J.M."/>
        </authorList>
    </citation>
    <scope>NUCLEOTIDE SEQUENCE</scope>
    <source>
        <strain evidence="1">CCMP2712</strain>
    </source>
</reference>
<dbReference type="InterPro" id="IPR002882">
    <property type="entry name" value="CofD"/>
</dbReference>
<dbReference type="HOGENOM" id="CLU_019029_1_0_1"/>
<gene>
    <name evidence="1" type="ORF">GUITHDRAFT_62729</name>
</gene>
<dbReference type="GeneID" id="17311844"/>
<dbReference type="InterPro" id="IPR038136">
    <property type="entry name" value="CofD-like_dom_sf"/>
</dbReference>
<dbReference type="AlphaFoldDB" id="L1K3T2"/>
<dbReference type="RefSeq" id="XP_005842212.1">
    <property type="nucleotide sequence ID" value="XM_005842155.1"/>
</dbReference>
<feature type="non-terminal residue" evidence="1">
    <location>
        <position position="357"/>
    </location>
</feature>
<dbReference type="EMBL" id="JH992965">
    <property type="protein sequence ID" value="EKX55232.1"/>
    <property type="molecule type" value="Genomic_DNA"/>
</dbReference>
<dbReference type="PANTHER" id="PTHR31240">
    <property type="entry name" value="MATERNAL EFFECT EMBRYO ARREST 18"/>
    <property type="match status" value="1"/>
</dbReference>
<dbReference type="OrthoDB" id="10267139at2759"/>
<dbReference type="eggNOG" id="ENOG502QUXN">
    <property type="taxonomic scope" value="Eukaryota"/>
</dbReference>
<sequence length="357" mass="39052">VMKLEGGSAFGELSSALANSSKSVDYVVPVTDNGGSSGEIRRVFGGSAVGDIRSRLMHVAPIEKSCYHLRNMLQTRLDPYNESKAMFQMKEFCSAHADDWKSMTENERIILVLLSIFIKMATAYDSTNSSDVWFQFRSSNFGNLVLHSLKFVLGGLEEAIRWFSFALLVPETTRVFPCTLDLEQTGIELGAELEDGQIILGQDEISHPPVEEGGVLSVDKNLFGGSDRAPPSKICKMFYSLSTTGERIKPSANLNILPVLETAELILYGPGSLFTSVMPSLILPGMGEAVASSKAQKLLLLNGNSDRESGNMTALEYLSPVTAPTDLTFRRFAQAIASGFNRYGECEHDLSAYLNYV</sequence>
<dbReference type="KEGG" id="gtt:GUITHDRAFT_62729"/>
<dbReference type="Pfam" id="PF01933">
    <property type="entry name" value="CofD"/>
    <property type="match status" value="1"/>
</dbReference>
<dbReference type="GO" id="GO:0043743">
    <property type="term" value="F:LPPG:FO 2-phospho-L-lactate transferase activity"/>
    <property type="evidence" value="ECO:0007669"/>
    <property type="project" value="InterPro"/>
</dbReference>
<dbReference type="PaxDb" id="55529-EKX55232"/>
<proteinExistence type="predicted"/>
<dbReference type="PANTHER" id="PTHR31240:SF0">
    <property type="entry name" value="MATERNAL EFFECT EMBRYO ARREST 18"/>
    <property type="match status" value="1"/>
</dbReference>
<accession>L1K3T2</accession>
<dbReference type="Gene3D" id="3.40.50.10680">
    <property type="entry name" value="CofD-like domains"/>
    <property type="match status" value="1"/>
</dbReference>